<gene>
    <name evidence="6" type="ORF">SAMN05661099_2302</name>
</gene>
<comment type="similarity">
    <text evidence="1">Belongs to the glycosyltransferase 2 family.</text>
</comment>
<sequence>MHLFPYTLPALFDALTESGNLFEVIIVDDCSTDNSVEFLQGNFPQVRLLINSSNSGFSKTINTGIFAAKNDLVLLLNSDVKLTSNYFADQLKYFLSDDTFGVMGKIIGWDDEIVQDGAKYPRFEGFKLKTSFNYLIKDEHKPLQYSMYLSGANALVDRQKLLQLAGFDEIFTPFYMEDVDLSVRAWRVGWKCYFEPLSICRHRVSTSIATKEKKQFIKTVYNRNKMYFHAIHLDGLSLLGWYLQTIFELVFRTILCQFYFLKAFIVFLKNGKRVKDSKSKLGNLTKQIGGDISLHALSREIQGSVLNQNITFFKR</sequence>
<dbReference type="PANTHER" id="PTHR43179:SF12">
    <property type="entry name" value="GALACTOFURANOSYLTRANSFERASE GLFT2"/>
    <property type="match status" value="1"/>
</dbReference>
<keyword evidence="4" id="KW-0812">Transmembrane</keyword>
<evidence type="ECO:0000313" key="7">
    <source>
        <dbReference type="Proteomes" id="UP000189981"/>
    </source>
</evidence>
<keyword evidence="2" id="KW-0328">Glycosyltransferase</keyword>
<organism evidence="6 7">
    <name type="scientific">Daejeonella lutea</name>
    <dbReference type="NCBI Taxonomy" id="572036"/>
    <lineage>
        <taxon>Bacteria</taxon>
        <taxon>Pseudomonadati</taxon>
        <taxon>Bacteroidota</taxon>
        <taxon>Sphingobacteriia</taxon>
        <taxon>Sphingobacteriales</taxon>
        <taxon>Sphingobacteriaceae</taxon>
        <taxon>Daejeonella</taxon>
    </lineage>
</organism>
<dbReference type="PANTHER" id="PTHR43179">
    <property type="entry name" value="RHAMNOSYLTRANSFERASE WBBL"/>
    <property type="match status" value="1"/>
</dbReference>
<dbReference type="Pfam" id="PF00535">
    <property type="entry name" value="Glycos_transf_2"/>
    <property type="match status" value="1"/>
</dbReference>
<evidence type="ECO:0000256" key="3">
    <source>
        <dbReference type="ARBA" id="ARBA00022679"/>
    </source>
</evidence>
<feature type="domain" description="Glycosyltransferase 2-like" evidence="5">
    <location>
        <begin position="7"/>
        <end position="140"/>
    </location>
</feature>
<dbReference type="InterPro" id="IPR001173">
    <property type="entry name" value="Glyco_trans_2-like"/>
</dbReference>
<proteinExistence type="inferred from homology"/>
<dbReference type="GO" id="GO:0016757">
    <property type="term" value="F:glycosyltransferase activity"/>
    <property type="evidence" value="ECO:0007669"/>
    <property type="project" value="UniProtKB-KW"/>
</dbReference>
<evidence type="ECO:0000313" key="6">
    <source>
        <dbReference type="EMBL" id="SKB69972.1"/>
    </source>
</evidence>
<name>A0A1T5DE40_9SPHI</name>
<dbReference type="STRING" id="572036.SAMN05661099_2302"/>
<evidence type="ECO:0000256" key="2">
    <source>
        <dbReference type="ARBA" id="ARBA00022676"/>
    </source>
</evidence>
<keyword evidence="4" id="KW-0472">Membrane</keyword>
<dbReference type="AlphaFoldDB" id="A0A1T5DE40"/>
<feature type="transmembrane region" description="Helical" evidence="4">
    <location>
        <begin position="249"/>
        <end position="268"/>
    </location>
</feature>
<dbReference type="SUPFAM" id="SSF53448">
    <property type="entry name" value="Nucleotide-diphospho-sugar transferases"/>
    <property type="match status" value="1"/>
</dbReference>
<dbReference type="InterPro" id="IPR029044">
    <property type="entry name" value="Nucleotide-diphossugar_trans"/>
</dbReference>
<evidence type="ECO:0000256" key="4">
    <source>
        <dbReference type="SAM" id="Phobius"/>
    </source>
</evidence>
<protein>
    <submittedName>
        <fullName evidence="6">Glycosyltransferase, GT2 family</fullName>
    </submittedName>
</protein>
<reference evidence="7" key="1">
    <citation type="submission" date="2017-02" db="EMBL/GenBank/DDBJ databases">
        <authorList>
            <person name="Varghese N."/>
            <person name="Submissions S."/>
        </authorList>
    </citation>
    <scope>NUCLEOTIDE SEQUENCE [LARGE SCALE GENOMIC DNA]</scope>
    <source>
        <strain evidence="7">DSM 22385</strain>
    </source>
</reference>
<keyword evidence="7" id="KW-1185">Reference proteome</keyword>
<evidence type="ECO:0000259" key="5">
    <source>
        <dbReference type="Pfam" id="PF00535"/>
    </source>
</evidence>
<keyword evidence="3 6" id="KW-0808">Transferase</keyword>
<evidence type="ECO:0000256" key="1">
    <source>
        <dbReference type="ARBA" id="ARBA00006739"/>
    </source>
</evidence>
<keyword evidence="4" id="KW-1133">Transmembrane helix</keyword>
<dbReference type="Gene3D" id="3.90.550.10">
    <property type="entry name" value="Spore Coat Polysaccharide Biosynthesis Protein SpsA, Chain A"/>
    <property type="match status" value="1"/>
</dbReference>
<dbReference type="Proteomes" id="UP000189981">
    <property type="component" value="Unassembled WGS sequence"/>
</dbReference>
<dbReference type="EMBL" id="FUYR01000002">
    <property type="protein sequence ID" value="SKB69972.1"/>
    <property type="molecule type" value="Genomic_DNA"/>
</dbReference>
<accession>A0A1T5DE40</accession>